<feature type="non-terminal residue" evidence="1">
    <location>
        <position position="78"/>
    </location>
</feature>
<evidence type="ECO:0008006" key="3">
    <source>
        <dbReference type="Google" id="ProtNLM"/>
    </source>
</evidence>
<evidence type="ECO:0000313" key="1">
    <source>
        <dbReference type="EMBL" id="GMT26993.1"/>
    </source>
</evidence>
<organism evidence="1 2">
    <name type="scientific">Pristionchus fissidentatus</name>
    <dbReference type="NCBI Taxonomy" id="1538716"/>
    <lineage>
        <taxon>Eukaryota</taxon>
        <taxon>Metazoa</taxon>
        <taxon>Ecdysozoa</taxon>
        <taxon>Nematoda</taxon>
        <taxon>Chromadorea</taxon>
        <taxon>Rhabditida</taxon>
        <taxon>Rhabditina</taxon>
        <taxon>Diplogasteromorpha</taxon>
        <taxon>Diplogasteroidea</taxon>
        <taxon>Neodiplogasteridae</taxon>
        <taxon>Pristionchus</taxon>
    </lineage>
</organism>
<evidence type="ECO:0000313" key="2">
    <source>
        <dbReference type="Proteomes" id="UP001432322"/>
    </source>
</evidence>
<gene>
    <name evidence="1" type="ORF">PFISCL1PPCAC_18290</name>
</gene>
<reference evidence="1" key="1">
    <citation type="submission" date="2023-10" db="EMBL/GenBank/DDBJ databases">
        <title>Genome assembly of Pristionchus species.</title>
        <authorList>
            <person name="Yoshida K."/>
            <person name="Sommer R.J."/>
        </authorList>
    </citation>
    <scope>NUCLEOTIDE SEQUENCE</scope>
    <source>
        <strain evidence="1">RS5133</strain>
    </source>
</reference>
<name>A0AAV5W8E1_9BILA</name>
<dbReference type="Proteomes" id="UP001432322">
    <property type="component" value="Unassembled WGS sequence"/>
</dbReference>
<accession>A0AAV5W8E1</accession>
<dbReference type="EMBL" id="BTSY01000005">
    <property type="protein sequence ID" value="GMT26993.1"/>
    <property type="molecule type" value="Genomic_DNA"/>
</dbReference>
<protein>
    <recommendedName>
        <fullName evidence="3">Ribosomal protein</fullName>
    </recommendedName>
</protein>
<sequence>MVKRHTLFDGSWQAKRNGIFGLFYLASRTLWPQKSTSVNTTNGLLTQKSRQFVSPDGIVSPKLEKGSKLLHVVFYMVV</sequence>
<keyword evidence="2" id="KW-1185">Reference proteome</keyword>
<proteinExistence type="predicted"/>
<comment type="caution">
    <text evidence="1">The sequence shown here is derived from an EMBL/GenBank/DDBJ whole genome shotgun (WGS) entry which is preliminary data.</text>
</comment>
<dbReference type="AlphaFoldDB" id="A0AAV5W8E1"/>